<evidence type="ECO:0000313" key="2">
    <source>
        <dbReference type="EMBL" id="EKJ68600.1"/>
    </source>
</evidence>
<dbReference type="EMBL" id="AFNW01000413">
    <property type="protein sequence ID" value="EKJ68600.1"/>
    <property type="molecule type" value="Genomic_DNA"/>
</dbReference>
<dbReference type="HOGENOM" id="CLU_007383_7_0_1"/>
<dbReference type="Gene3D" id="3.40.50.720">
    <property type="entry name" value="NAD(P)-binding Rossmann-like Domain"/>
    <property type="match status" value="1"/>
</dbReference>
<protein>
    <recommendedName>
        <fullName evidence="1">NAD-dependent epimerase/dehydratase domain-containing protein</fullName>
    </recommendedName>
</protein>
<reference evidence="2 3" key="1">
    <citation type="journal article" date="2012" name="PLoS Pathog.">
        <title>Comparative pathogenomics reveals horizontally acquired novel virulence genes in fungi infecting cereal hosts.</title>
        <authorList>
            <person name="Gardiner D.M."/>
            <person name="McDonald M.C."/>
            <person name="Covarelli L."/>
            <person name="Solomon P.S."/>
            <person name="Rusu A.G."/>
            <person name="Marshall M."/>
            <person name="Kazan K."/>
            <person name="Chakraborty S."/>
            <person name="McDonald B.A."/>
            <person name="Manners J.M."/>
        </authorList>
    </citation>
    <scope>NUCLEOTIDE SEQUENCE [LARGE SCALE GENOMIC DNA]</scope>
    <source>
        <strain evidence="2 3">CS3096</strain>
    </source>
</reference>
<dbReference type="eggNOG" id="KOG1429">
    <property type="taxonomic scope" value="Eukaryota"/>
</dbReference>
<dbReference type="InterPro" id="IPR036291">
    <property type="entry name" value="NAD(P)-bd_dom_sf"/>
</dbReference>
<dbReference type="GeneID" id="20369838"/>
<sequence>MIDELFDEDGQPVSRQTLSALMQSPSWHRQNGLLEPTKFVFILGINGFVGHHLLGRILKSTNWKVFGIDIDRHPISTPLSFVKSPLRVFEVDFEANLKIVRLAAKHKKRLIFPSTSEVYGMCHDDEFDTEESQLICGPIHKSRWIYSCSKQLLDRVIFGYGAEGLDFTIFRPFNWIGSGLDSVDNNSLAGSRVTTRFLGNIIRGEDMILVDGGSQRRVFTYIDDGIDALMKIIANDSNIASGKIYNIGNPANDYSIRDLATLMLDTAKTMEEFKESVAKVKLTDGNSATFYGEGYQDVQHRVPKITNACEDLGWSPSVTMGDAIRKLFFDLTKPF</sequence>
<dbReference type="NCBIfam" id="NF008872">
    <property type="entry name" value="PRK11908.1"/>
    <property type="match status" value="1"/>
</dbReference>
<dbReference type="InterPro" id="IPR050177">
    <property type="entry name" value="Lipid_A_modif_metabolic_enz"/>
</dbReference>
<dbReference type="PANTHER" id="PTHR43245">
    <property type="entry name" value="BIFUNCTIONAL POLYMYXIN RESISTANCE PROTEIN ARNA"/>
    <property type="match status" value="1"/>
</dbReference>
<comment type="caution">
    <text evidence="2">The sequence shown here is derived from an EMBL/GenBank/DDBJ whole genome shotgun (WGS) entry which is preliminary data.</text>
</comment>
<organism evidence="2 3">
    <name type="scientific">Fusarium pseudograminearum (strain CS3096)</name>
    <name type="common">Wheat and barley crown-rot fungus</name>
    <dbReference type="NCBI Taxonomy" id="1028729"/>
    <lineage>
        <taxon>Eukaryota</taxon>
        <taxon>Fungi</taxon>
        <taxon>Dikarya</taxon>
        <taxon>Ascomycota</taxon>
        <taxon>Pezizomycotina</taxon>
        <taxon>Sordariomycetes</taxon>
        <taxon>Hypocreomycetidae</taxon>
        <taxon>Hypocreales</taxon>
        <taxon>Nectriaceae</taxon>
        <taxon>Fusarium</taxon>
    </lineage>
</organism>
<dbReference type="InterPro" id="IPR001509">
    <property type="entry name" value="Epimerase_deHydtase"/>
</dbReference>
<evidence type="ECO:0000259" key="1">
    <source>
        <dbReference type="Pfam" id="PF01370"/>
    </source>
</evidence>
<proteinExistence type="predicted"/>
<dbReference type="AlphaFoldDB" id="K3VXB3"/>
<dbReference type="SUPFAM" id="SSF51735">
    <property type="entry name" value="NAD(P)-binding Rossmann-fold domains"/>
    <property type="match status" value="1"/>
</dbReference>
<gene>
    <name evidence="2" type="ORF">FPSE_11221</name>
</gene>
<accession>K3VXB3</accession>
<dbReference type="Proteomes" id="UP000007978">
    <property type="component" value="Chromosome 2"/>
</dbReference>
<dbReference type="RefSeq" id="XP_009262613.1">
    <property type="nucleotide sequence ID" value="XM_009264338.1"/>
</dbReference>
<evidence type="ECO:0000313" key="3">
    <source>
        <dbReference type="Proteomes" id="UP000007978"/>
    </source>
</evidence>
<feature type="domain" description="NAD-dependent epimerase/dehydratase" evidence="1">
    <location>
        <begin position="79"/>
        <end position="248"/>
    </location>
</feature>
<dbReference type="OrthoDB" id="331544at2759"/>
<keyword evidence="3" id="KW-1185">Reference proteome</keyword>
<dbReference type="Pfam" id="PF01370">
    <property type="entry name" value="Epimerase"/>
    <property type="match status" value="1"/>
</dbReference>
<dbReference type="PANTHER" id="PTHR43245:SF13">
    <property type="entry name" value="UDP-D-APIOSE_UDP-D-XYLOSE SYNTHASE 2"/>
    <property type="match status" value="1"/>
</dbReference>
<dbReference type="KEGG" id="fpu:FPSE_11221"/>
<name>K3VXB3_FUSPC</name>